<dbReference type="Pfam" id="PF00583">
    <property type="entry name" value="Acetyltransf_1"/>
    <property type="match status" value="1"/>
</dbReference>
<dbReference type="AlphaFoldDB" id="A0A7X5TS39"/>
<organism evidence="3 4">
    <name type="scientific">Lysinibacter cavernae</name>
    <dbReference type="NCBI Taxonomy" id="1640652"/>
    <lineage>
        <taxon>Bacteria</taxon>
        <taxon>Bacillati</taxon>
        <taxon>Actinomycetota</taxon>
        <taxon>Actinomycetes</taxon>
        <taxon>Micrococcales</taxon>
        <taxon>Microbacteriaceae</taxon>
        <taxon>Lysinibacter</taxon>
    </lineage>
</organism>
<sequence>MAHNQSVPDAAGVPGAGGDSQRTSPADELAVDLVVIDRSHWQPLRELRLEMLADTPTAYIESLAQSLAFIDEEWVFRAQRNESPHCVGLAAADSATGRWVATMSAYIDNGGLAQLVTVYISPGYRGAGLAEWMLEHIFDWVRTSSAATEMNLFVHEQNARAIGFYERVGFATTGRAQPYPLDISKRELEMRMPVPPAR</sequence>
<dbReference type="CDD" id="cd04301">
    <property type="entry name" value="NAT_SF"/>
    <property type="match status" value="1"/>
</dbReference>
<gene>
    <name evidence="3" type="ORF">FHX76_000899</name>
</gene>
<name>A0A7X5TS39_9MICO</name>
<feature type="domain" description="N-acetyltransferase" evidence="2">
    <location>
        <begin position="31"/>
        <end position="195"/>
    </location>
</feature>
<dbReference type="GO" id="GO:0005840">
    <property type="term" value="C:ribosome"/>
    <property type="evidence" value="ECO:0007669"/>
    <property type="project" value="UniProtKB-KW"/>
</dbReference>
<evidence type="ECO:0000256" key="1">
    <source>
        <dbReference type="SAM" id="MobiDB-lite"/>
    </source>
</evidence>
<comment type="caution">
    <text evidence="3">The sequence shown here is derived from an EMBL/GenBank/DDBJ whole genome shotgun (WGS) entry which is preliminary data.</text>
</comment>
<feature type="compositionally biased region" description="Low complexity" evidence="1">
    <location>
        <begin position="1"/>
        <end position="13"/>
    </location>
</feature>
<dbReference type="SUPFAM" id="SSF55729">
    <property type="entry name" value="Acyl-CoA N-acyltransferases (Nat)"/>
    <property type="match status" value="1"/>
</dbReference>
<evidence type="ECO:0000313" key="4">
    <source>
        <dbReference type="Proteomes" id="UP000541033"/>
    </source>
</evidence>
<evidence type="ECO:0000313" key="3">
    <source>
        <dbReference type="EMBL" id="NIH53031.1"/>
    </source>
</evidence>
<dbReference type="Proteomes" id="UP000541033">
    <property type="component" value="Unassembled WGS sequence"/>
</dbReference>
<keyword evidence="3" id="KW-0687">Ribonucleoprotein</keyword>
<dbReference type="PANTHER" id="PTHR43617">
    <property type="entry name" value="L-AMINO ACID N-ACETYLTRANSFERASE"/>
    <property type="match status" value="1"/>
</dbReference>
<proteinExistence type="predicted"/>
<evidence type="ECO:0000259" key="2">
    <source>
        <dbReference type="PROSITE" id="PS51186"/>
    </source>
</evidence>
<keyword evidence="4" id="KW-1185">Reference proteome</keyword>
<dbReference type="RefSeq" id="WP_167148315.1">
    <property type="nucleotide sequence ID" value="NZ_JAAMOX010000001.1"/>
</dbReference>
<dbReference type="EMBL" id="JAAMOX010000001">
    <property type="protein sequence ID" value="NIH53031.1"/>
    <property type="molecule type" value="Genomic_DNA"/>
</dbReference>
<dbReference type="GO" id="GO:0016747">
    <property type="term" value="F:acyltransferase activity, transferring groups other than amino-acyl groups"/>
    <property type="evidence" value="ECO:0007669"/>
    <property type="project" value="InterPro"/>
</dbReference>
<reference evidence="3 4" key="1">
    <citation type="submission" date="2020-02" db="EMBL/GenBank/DDBJ databases">
        <title>Sequencing the genomes of 1000 actinobacteria strains.</title>
        <authorList>
            <person name="Klenk H.-P."/>
        </authorList>
    </citation>
    <scope>NUCLEOTIDE SEQUENCE [LARGE SCALE GENOMIC DNA]</scope>
    <source>
        <strain evidence="3 4">DSM 27960</strain>
    </source>
</reference>
<dbReference type="InterPro" id="IPR050276">
    <property type="entry name" value="MshD_Acetyltransferase"/>
</dbReference>
<dbReference type="InterPro" id="IPR016181">
    <property type="entry name" value="Acyl_CoA_acyltransferase"/>
</dbReference>
<feature type="region of interest" description="Disordered" evidence="1">
    <location>
        <begin position="1"/>
        <end position="24"/>
    </location>
</feature>
<protein>
    <submittedName>
        <fullName evidence="3">Ribosomal protein S18 acetylase RimI-like enzyme</fullName>
    </submittedName>
</protein>
<dbReference type="InterPro" id="IPR000182">
    <property type="entry name" value="GNAT_dom"/>
</dbReference>
<accession>A0A7X5TS39</accession>
<dbReference type="Gene3D" id="3.40.630.30">
    <property type="match status" value="1"/>
</dbReference>
<keyword evidence="3" id="KW-0689">Ribosomal protein</keyword>
<dbReference type="PROSITE" id="PS51186">
    <property type="entry name" value="GNAT"/>
    <property type="match status" value="1"/>
</dbReference>